<keyword evidence="2" id="KW-0732">Signal</keyword>
<keyword evidence="1" id="KW-0175">Coiled coil</keyword>
<reference evidence="3 4" key="1">
    <citation type="submission" date="2020-04" db="EMBL/GenBank/DDBJ databases">
        <title>Novosphingobium sp. TW-4 isolated from soil.</title>
        <authorList>
            <person name="Dahal R.H."/>
            <person name="Chaudhary D.K."/>
        </authorList>
    </citation>
    <scope>NUCLEOTIDE SEQUENCE [LARGE SCALE GENOMIC DNA]</scope>
    <source>
        <strain evidence="3 4">TW-4</strain>
    </source>
</reference>
<keyword evidence="4" id="KW-1185">Reference proteome</keyword>
<evidence type="ECO:0008006" key="5">
    <source>
        <dbReference type="Google" id="ProtNLM"/>
    </source>
</evidence>
<accession>A0A7Y0BKJ7</accession>
<dbReference type="Pfam" id="PF19577">
    <property type="entry name" value="DcaP"/>
    <property type="match status" value="1"/>
</dbReference>
<sequence>MNHTRQALRALLLTGALALPSLAQARAAHEAELEARLEKLEGEMIALKADLQAARQQQAETAQAASLAQAQATGIAAAAAKAEAVEKRVASLEARPTPPAEGFRDGNTTVRLGGYLKLVATNSRFSGGEMANNTQGRDFWLPQSIPVGKGPASRDQDFSARQTRLWLNFASDIAGHAVKGYVETDFETTPNTSASVTGGGNQRTTNGYTLALRRAWMQVDKWTFGQDWTTFQYTGALPESTDYVGTTEGTVFVRQPLVRYSQALSKELTLHVAAENPETASASLGAPALTENGDDHLPDATARLAYAGKIGELSLAGLARQLRVQNGALSDTRFGWGLSAAGKLYLSTDRVSDLRFMATYGNGAGRYIGVNFAPDAVLDPASGQLHGVSTFAAMAALRLGIASGLRANLMGSYQHVRYADDIAAASIATYNREAWSVAGNLFWSPVRNIDLGIELRHGQRKLVNGGSGKLDRVEFAAKYGF</sequence>
<organism evidence="3 4">
    <name type="scientific">Novosphingobium olei</name>
    <dbReference type="NCBI Taxonomy" id="2728851"/>
    <lineage>
        <taxon>Bacteria</taxon>
        <taxon>Pseudomonadati</taxon>
        <taxon>Pseudomonadota</taxon>
        <taxon>Alphaproteobacteria</taxon>
        <taxon>Sphingomonadales</taxon>
        <taxon>Sphingomonadaceae</taxon>
        <taxon>Novosphingobium</taxon>
    </lineage>
</organism>
<gene>
    <name evidence="3" type="ORF">HHL27_00690</name>
</gene>
<protein>
    <recommendedName>
        <fullName evidence="5">Porin</fullName>
    </recommendedName>
</protein>
<evidence type="ECO:0000313" key="4">
    <source>
        <dbReference type="Proteomes" id="UP000583556"/>
    </source>
</evidence>
<dbReference type="Proteomes" id="UP000583556">
    <property type="component" value="Unassembled WGS sequence"/>
</dbReference>
<feature type="signal peptide" evidence="2">
    <location>
        <begin position="1"/>
        <end position="25"/>
    </location>
</feature>
<proteinExistence type="predicted"/>
<evidence type="ECO:0000313" key="3">
    <source>
        <dbReference type="EMBL" id="NML92186.1"/>
    </source>
</evidence>
<name>A0A7Y0BKJ7_9SPHN</name>
<evidence type="ECO:0000256" key="2">
    <source>
        <dbReference type="SAM" id="SignalP"/>
    </source>
</evidence>
<dbReference type="AlphaFoldDB" id="A0A7Y0BKJ7"/>
<feature type="coiled-coil region" evidence="1">
    <location>
        <begin position="30"/>
        <end position="95"/>
    </location>
</feature>
<dbReference type="EMBL" id="JABBGM010000001">
    <property type="protein sequence ID" value="NML92186.1"/>
    <property type="molecule type" value="Genomic_DNA"/>
</dbReference>
<dbReference type="InterPro" id="IPR045748">
    <property type="entry name" value="DcaP"/>
</dbReference>
<feature type="chain" id="PRO_5030611342" description="Porin" evidence="2">
    <location>
        <begin position="26"/>
        <end position="481"/>
    </location>
</feature>
<comment type="caution">
    <text evidence="3">The sequence shown here is derived from an EMBL/GenBank/DDBJ whole genome shotgun (WGS) entry which is preliminary data.</text>
</comment>
<dbReference type="RefSeq" id="WP_169491462.1">
    <property type="nucleotide sequence ID" value="NZ_JABBGM010000001.1"/>
</dbReference>
<evidence type="ECO:0000256" key="1">
    <source>
        <dbReference type="SAM" id="Coils"/>
    </source>
</evidence>
<dbReference type="SUPFAM" id="SSF56935">
    <property type="entry name" value="Porins"/>
    <property type="match status" value="1"/>
</dbReference>